<name>A0A014M354_9GAMM</name>
<dbReference type="Pfam" id="PF02120">
    <property type="entry name" value="Flg_hook"/>
    <property type="match status" value="1"/>
</dbReference>
<feature type="compositionally biased region" description="Low complexity" evidence="4">
    <location>
        <begin position="386"/>
        <end position="399"/>
    </location>
</feature>
<evidence type="ECO:0000256" key="1">
    <source>
        <dbReference type="ARBA" id="ARBA00003944"/>
    </source>
</evidence>
<dbReference type="InterPro" id="IPR001635">
    <property type="entry name" value="Flag_hook_Flik"/>
</dbReference>
<dbReference type="PANTHER" id="PTHR37533">
    <property type="entry name" value="FLAGELLAR HOOK-LENGTH CONTROL PROTEIN"/>
    <property type="match status" value="1"/>
</dbReference>
<keyword evidence="7" id="KW-1185">Reference proteome</keyword>
<comment type="caution">
    <text evidence="6">The sequence shown here is derived from an EMBL/GenBank/DDBJ whole genome shotgun (WGS) entry which is preliminary data.</text>
</comment>
<evidence type="ECO:0000256" key="2">
    <source>
        <dbReference type="ARBA" id="ARBA00009149"/>
    </source>
</evidence>
<dbReference type="OrthoDB" id="1792985at2"/>
<keyword evidence="3" id="KW-1005">Bacterial flagellum biogenesis</keyword>
<accession>A0A014M354</accession>
<dbReference type="AlphaFoldDB" id="A0A014M354"/>
<dbReference type="InterPro" id="IPR038610">
    <property type="entry name" value="FliK-like_C_sf"/>
</dbReference>
<dbReference type="PATRIC" id="fig|69222.5.peg.1362"/>
<dbReference type="PRINTS" id="PR01007">
    <property type="entry name" value="FLGHOOKFLIK"/>
</dbReference>
<feature type="region of interest" description="Disordered" evidence="4">
    <location>
        <begin position="158"/>
        <end position="213"/>
    </location>
</feature>
<dbReference type="Proteomes" id="UP000019918">
    <property type="component" value="Unassembled WGS sequence"/>
</dbReference>
<evidence type="ECO:0000256" key="4">
    <source>
        <dbReference type="SAM" id="MobiDB-lite"/>
    </source>
</evidence>
<sequence length="441" mass="45080">MNTLPIVVNATKVSTTTASSGSAATTGDATTDVSLGDNPQDTGSQGFLSLLGNKLLKQALQGQTVAKGTVTTPASETSTTDVAEGSQSARTKLNKLLASLNQPETTTSLLSSVKAAADSKTEQTSTDSNTDTTAASTTLSNSDMQAMQALFAMLPPAQQPQAALKAGSTDAQSENDSIKGDKQSTLASLLSGNNGVSTEDESNTNTKASDRSSAALSLNANNGNSAAKNSADSSQLNTAFQQVLSHVTKETDKENSSSSTSTTITSNVVSAASAALTPATTTTVTAPATSQLSSQLGSPEWQQALGQQIVMFSRNGQQTAELHLHPQDLGSIQISLKLDNDQAQLNMVSGHSEVRAALEAALPQLRSALAESGINLGQSNVSSDAFQQGQSFSGQQEQQRNNSGGNTFSLSAENDSDVTAIAVPASLQARASGTGAVDIFA</sequence>
<reference evidence="6 7" key="1">
    <citation type="submission" date="2014-02" db="EMBL/GenBank/DDBJ databases">
        <title>Draft genome of Erwinia mallotivora strain BT-MARDI, a papaya dieback pathogen.</title>
        <authorList>
            <person name="Redzuan R."/>
            <person name="Abu Bakar N."/>
            <person name="Badrun R."/>
            <person name="Mohd Raih M.F."/>
            <person name="Rozano L."/>
            <person name="Mat Amin N."/>
        </authorList>
    </citation>
    <scope>NUCLEOTIDE SEQUENCE [LARGE SCALE GENOMIC DNA]</scope>
    <source>
        <strain evidence="6 7">BT-MARDI</strain>
    </source>
</reference>
<feature type="region of interest" description="Disordered" evidence="4">
    <location>
        <begin position="385"/>
        <end position="411"/>
    </location>
</feature>
<keyword evidence="6" id="KW-0282">Flagellum</keyword>
<dbReference type="STRING" id="69222.BG55_06610"/>
<dbReference type="GO" id="GO:0044780">
    <property type="term" value="P:bacterial-type flagellum assembly"/>
    <property type="evidence" value="ECO:0007669"/>
    <property type="project" value="InterPro"/>
</dbReference>
<dbReference type="Gene3D" id="3.30.750.140">
    <property type="match status" value="1"/>
</dbReference>
<comment type="similarity">
    <text evidence="2">Belongs to the FliK family.</text>
</comment>
<keyword evidence="6" id="KW-0966">Cell projection</keyword>
<comment type="function">
    <text evidence="1">Controls the length of the flagellar hook.</text>
</comment>
<proteinExistence type="inferred from homology"/>
<feature type="compositionally biased region" description="Polar residues" evidence="4">
    <location>
        <begin position="183"/>
        <end position="197"/>
    </location>
</feature>
<evidence type="ECO:0000259" key="5">
    <source>
        <dbReference type="Pfam" id="PF02120"/>
    </source>
</evidence>
<dbReference type="InterPro" id="IPR021136">
    <property type="entry name" value="Flagellar_hook_control-like_C"/>
</dbReference>
<dbReference type="EMBL" id="JFHN01000034">
    <property type="protein sequence ID" value="EXU76256.1"/>
    <property type="molecule type" value="Genomic_DNA"/>
</dbReference>
<feature type="compositionally biased region" description="Polar residues" evidence="4">
    <location>
        <begin position="400"/>
        <end position="411"/>
    </location>
</feature>
<feature type="domain" description="Flagellar hook-length control protein-like C-terminal" evidence="5">
    <location>
        <begin position="307"/>
        <end position="389"/>
    </location>
</feature>
<protein>
    <submittedName>
        <fullName evidence="6">Flagellar hook-length control protein</fullName>
    </submittedName>
</protein>
<dbReference type="PANTHER" id="PTHR37533:SF2">
    <property type="entry name" value="FLAGELLAR HOOK-LENGTH CONTROL PROTEIN"/>
    <property type="match status" value="1"/>
</dbReference>
<dbReference type="RefSeq" id="WP_034935577.1">
    <property type="nucleotide sequence ID" value="NZ_JFHN01000034.1"/>
</dbReference>
<evidence type="ECO:0000313" key="7">
    <source>
        <dbReference type="Proteomes" id="UP000019918"/>
    </source>
</evidence>
<feature type="region of interest" description="Disordered" evidence="4">
    <location>
        <begin position="109"/>
        <end position="136"/>
    </location>
</feature>
<evidence type="ECO:0000313" key="6">
    <source>
        <dbReference type="EMBL" id="EXU76256.1"/>
    </source>
</evidence>
<organism evidence="6 7">
    <name type="scientific">Erwinia mallotivora</name>
    <dbReference type="NCBI Taxonomy" id="69222"/>
    <lineage>
        <taxon>Bacteria</taxon>
        <taxon>Pseudomonadati</taxon>
        <taxon>Pseudomonadota</taxon>
        <taxon>Gammaproteobacteria</taxon>
        <taxon>Enterobacterales</taxon>
        <taxon>Erwiniaceae</taxon>
        <taxon>Erwinia</taxon>
    </lineage>
</organism>
<dbReference type="InterPro" id="IPR052563">
    <property type="entry name" value="FliK"/>
</dbReference>
<feature type="region of interest" description="Disordered" evidence="4">
    <location>
        <begin position="15"/>
        <end position="41"/>
    </location>
</feature>
<keyword evidence="6" id="KW-0969">Cilium</keyword>
<gene>
    <name evidence="6" type="ORF">BG55_06610</name>
</gene>
<feature type="compositionally biased region" description="Low complexity" evidence="4">
    <location>
        <begin position="15"/>
        <end position="34"/>
    </location>
</feature>
<feature type="compositionally biased region" description="Low complexity" evidence="4">
    <location>
        <begin position="124"/>
        <end position="136"/>
    </location>
</feature>
<dbReference type="GO" id="GO:0009424">
    <property type="term" value="C:bacterial-type flagellum hook"/>
    <property type="evidence" value="ECO:0007669"/>
    <property type="project" value="InterPro"/>
</dbReference>
<dbReference type="CDD" id="cd17470">
    <property type="entry name" value="T3SS_Flik_C"/>
    <property type="match status" value="1"/>
</dbReference>
<evidence type="ECO:0000256" key="3">
    <source>
        <dbReference type="ARBA" id="ARBA00022795"/>
    </source>
</evidence>